<evidence type="ECO:0000256" key="1">
    <source>
        <dbReference type="ARBA" id="ARBA00004561"/>
    </source>
</evidence>
<evidence type="ECO:0000313" key="6">
    <source>
        <dbReference type="EMBL" id="AEX50638.1"/>
    </source>
</evidence>
<comment type="subcellular location">
    <subcellularLocation>
        <location evidence="1">Fimbrium</location>
    </subcellularLocation>
</comment>
<evidence type="ECO:0000256" key="3">
    <source>
        <dbReference type="ARBA" id="ARBA00022729"/>
    </source>
</evidence>
<gene>
    <name evidence="6" type="ordered locus">Rahaq2_0712</name>
</gene>
<accession>H2IVA9</accession>
<dbReference type="KEGG" id="raq:Rahaq2_0712"/>
<dbReference type="InterPro" id="IPR050263">
    <property type="entry name" value="Bact_Fimbrial_Adh_Pro"/>
</dbReference>
<name>H2IVA9_RAHAC</name>
<evidence type="ECO:0000313" key="7">
    <source>
        <dbReference type="Proteomes" id="UP000009010"/>
    </source>
</evidence>
<keyword evidence="7" id="KW-1185">Reference proteome</keyword>
<dbReference type="PANTHER" id="PTHR33420">
    <property type="entry name" value="FIMBRIAL SUBUNIT ELFA-RELATED"/>
    <property type="match status" value="1"/>
</dbReference>
<dbReference type="PANTHER" id="PTHR33420:SF12">
    <property type="entry name" value="FIMBRIN-LIKE PROTEIN FIMI-RELATED"/>
    <property type="match status" value="1"/>
</dbReference>
<dbReference type="EMBL" id="CP003244">
    <property type="protein sequence ID" value="AEX50638.1"/>
    <property type="molecule type" value="Genomic_DNA"/>
</dbReference>
<dbReference type="InterPro" id="IPR036937">
    <property type="entry name" value="Adhesion_dom_fimbrial_sf"/>
</dbReference>
<evidence type="ECO:0000259" key="5">
    <source>
        <dbReference type="Pfam" id="PF00419"/>
    </source>
</evidence>
<dbReference type="InterPro" id="IPR000259">
    <property type="entry name" value="Adhesion_dom_fimbrial"/>
</dbReference>
<reference evidence="7" key="2">
    <citation type="submission" date="2012-01" db="EMBL/GenBank/DDBJ databases">
        <title>Complete sequence of chromosome of Rahnella aquatilis CIP 78.65.</title>
        <authorList>
            <person name="Lucas S."/>
            <person name="Han J."/>
            <person name="Lapidus A."/>
            <person name="Cheng J.-F."/>
            <person name="Goodwin L."/>
            <person name="Pitluck S."/>
            <person name="Peters L."/>
            <person name="Ovchinnikova G."/>
            <person name="Held B."/>
            <person name="Detter J.C."/>
            <person name="Han C."/>
            <person name="Tapia R."/>
            <person name="Land M."/>
            <person name="Hauser L."/>
            <person name="Kyrpides N."/>
            <person name="Ivanova N."/>
            <person name="Pagani I."/>
            <person name="Sobecky P."/>
            <person name="Martinez R."/>
            <person name="Woyke T."/>
        </authorList>
    </citation>
    <scope>NUCLEOTIDE SEQUENCE [LARGE SCALE GENOMIC DNA]</scope>
    <source>
        <strain evidence="7">ATCC 33071 / DSM 4594 / JCM 1683 / NBRC 105701 / NCIMB 13365 / CIP 78.65</strain>
    </source>
</reference>
<keyword evidence="3" id="KW-0732">Signal</keyword>
<proteinExistence type="inferred from homology"/>
<dbReference type="GO" id="GO:0009289">
    <property type="term" value="C:pilus"/>
    <property type="evidence" value="ECO:0007669"/>
    <property type="project" value="UniProtKB-SubCell"/>
</dbReference>
<evidence type="ECO:0000256" key="2">
    <source>
        <dbReference type="ARBA" id="ARBA00006671"/>
    </source>
</evidence>
<dbReference type="GO" id="GO:0043709">
    <property type="term" value="P:cell adhesion involved in single-species biofilm formation"/>
    <property type="evidence" value="ECO:0007669"/>
    <property type="project" value="TreeGrafter"/>
</dbReference>
<dbReference type="OrthoDB" id="6644765at2"/>
<sequence>MKFLSLLLFLFIVDIPLCHAYLITTTGATSDTKCEFVNVVKAQQVSIRNIRIDASQIVNLASGQYYELPQTLSMHPGNETIAFVVNCDEWGKRLEKTKQTTKISSSNTYATIKESSIIGASQIPGELNGDVSLFTTNIPGLFYYYEFSSGFSYRLPSAVEGTDTLSIKEDLRSDVFAVLVVNNEFRGVPEGASISSTAGQTSFDWYDANVTGGAVLTNRVTLNTIPPGEIKIIASCNYSLSNNGIVDFGDQNLSKVTNNRTTTVKKPLTLYMRNCYGVNKVKTYITNATTTLENGLLLGNTQTSNAATNVAIGINVAASSAKNSENNGSPMYMDGSNPLEWELGNDHSLDAISKEIPLDVFLLKSGGEPTSGDFKATATIMMDFI</sequence>
<dbReference type="PATRIC" id="fig|745277.3.peg.681"/>
<dbReference type="STRING" id="745277.Rahaq2_0712"/>
<evidence type="ECO:0000256" key="4">
    <source>
        <dbReference type="ARBA" id="ARBA00023263"/>
    </source>
</evidence>
<protein>
    <submittedName>
        <fullName evidence="6">P pilus assembly protein, pilin FimA</fullName>
    </submittedName>
</protein>
<dbReference type="HOGENOM" id="CLU_717410_0_0_6"/>
<dbReference type="AlphaFoldDB" id="H2IVA9"/>
<feature type="domain" description="Fimbrial-type adhesion" evidence="5">
    <location>
        <begin position="228"/>
        <end position="384"/>
    </location>
</feature>
<dbReference type="InterPro" id="IPR008966">
    <property type="entry name" value="Adhesion_dom_sf"/>
</dbReference>
<reference evidence="6 7" key="1">
    <citation type="journal article" date="2012" name="J. Bacteriol.">
        <title>Complete Genome Sequence of Rahnella aquatilis CIP 78.65.</title>
        <authorList>
            <person name="Martinez R.J."/>
            <person name="Bruce D."/>
            <person name="Detter C."/>
            <person name="Goodwin L.A."/>
            <person name="Han J."/>
            <person name="Han C.S."/>
            <person name="Held B."/>
            <person name="Land M.L."/>
            <person name="Mikhailova N."/>
            <person name="Nolan M."/>
            <person name="Pennacchio L."/>
            <person name="Pitluck S."/>
            <person name="Tapia R."/>
            <person name="Woyke T."/>
            <person name="Sobecky P.A."/>
        </authorList>
    </citation>
    <scope>NUCLEOTIDE SEQUENCE [LARGE SCALE GENOMIC DNA]</scope>
    <source>
        <strain evidence="7">ATCC 33071 / DSM 4594 / JCM 1683 / NBRC 105701 / NCIMB 13365 / CIP 78.65</strain>
    </source>
</reference>
<dbReference type="RefSeq" id="WP_015695916.1">
    <property type="nucleotide sequence ID" value="NC_016818.1"/>
</dbReference>
<dbReference type="Gene3D" id="2.60.40.1090">
    <property type="entry name" value="Fimbrial-type adhesion domain"/>
    <property type="match status" value="1"/>
</dbReference>
<organism evidence="6 7">
    <name type="scientific">Rahnella aquatilis (strain ATCC 33071 / DSM 4594 / JCM 1683 / NBRC 105701 / NCIMB 13365 / CIP 78.65)</name>
    <dbReference type="NCBI Taxonomy" id="745277"/>
    <lineage>
        <taxon>Bacteria</taxon>
        <taxon>Pseudomonadati</taxon>
        <taxon>Pseudomonadota</taxon>
        <taxon>Gammaproteobacteria</taxon>
        <taxon>Enterobacterales</taxon>
        <taxon>Yersiniaceae</taxon>
        <taxon>Rahnella</taxon>
    </lineage>
</organism>
<keyword evidence="4" id="KW-0281">Fimbrium</keyword>
<dbReference type="Proteomes" id="UP000009010">
    <property type="component" value="Chromosome"/>
</dbReference>
<dbReference type="Pfam" id="PF00419">
    <property type="entry name" value="Fimbrial"/>
    <property type="match status" value="1"/>
</dbReference>
<dbReference type="SUPFAM" id="SSF49401">
    <property type="entry name" value="Bacterial adhesins"/>
    <property type="match status" value="1"/>
</dbReference>
<comment type="similarity">
    <text evidence="2">Belongs to the fimbrial protein family.</text>
</comment>